<name>A0ACC2WSV1_9TREE</name>
<evidence type="ECO:0000313" key="2">
    <source>
        <dbReference type="Proteomes" id="UP001230649"/>
    </source>
</evidence>
<protein>
    <submittedName>
        <fullName evidence="1">Uncharacterized protein</fullName>
    </submittedName>
</protein>
<comment type="caution">
    <text evidence="1">The sequence shown here is derived from an EMBL/GenBank/DDBJ whole genome shotgun (WGS) entry which is preliminary data.</text>
</comment>
<dbReference type="Proteomes" id="UP001230649">
    <property type="component" value="Unassembled WGS sequence"/>
</dbReference>
<evidence type="ECO:0000313" key="1">
    <source>
        <dbReference type="EMBL" id="KAJ9114849.1"/>
    </source>
</evidence>
<gene>
    <name evidence="1" type="ORF">QFC20_001220</name>
</gene>
<keyword evidence="2" id="KW-1185">Reference proteome</keyword>
<organism evidence="1 2">
    <name type="scientific">Naganishia adeliensis</name>
    <dbReference type="NCBI Taxonomy" id="92952"/>
    <lineage>
        <taxon>Eukaryota</taxon>
        <taxon>Fungi</taxon>
        <taxon>Dikarya</taxon>
        <taxon>Basidiomycota</taxon>
        <taxon>Agaricomycotina</taxon>
        <taxon>Tremellomycetes</taxon>
        <taxon>Filobasidiales</taxon>
        <taxon>Filobasidiaceae</taxon>
        <taxon>Naganishia</taxon>
    </lineage>
</organism>
<accession>A0ACC2WSV1</accession>
<sequence>MSSLLPNQHRSTSDRLLNNYLSSQKQLSTSLLTLLSHSHSSSSSLLAYVTSSPGVLFPVRRAVQYAAFEGPTQGDGSGGDASSGKWNEYIQSLENFRKDLKQVHALEEELSHVKRDREILVSRLIKATKSKPSKKDILRGHTAGGGSSRSDAGHSNASVLSYRSDDSERTSGGTSKRQTKLAEAQAEVLGCEEHLRGLEVRLEEERSKVMKHGLMERFKAMEDVGRMWQRQARLGIAELQRADGPDGPLLPPNAYELDSNGSIAPSQSASQIGYGSDGEHDRSMGRSGARRSRVPPISGSVTGSIAEEDENQSSGSEDEGNLVVHENQRGGTGRVPPPAQSHATTTNGGGSKRFSSGTGLGVPSITDFRNVPRRDSGSSAGSSAAGRAGGRKTQSEVGIGYNPPRNRNKALNRASLRRTFSGGAASDGSSVRSLRGSGKKKGGFFKSLAKLFKTKPAGDSTAGSRRGGADSPPLTSRSAGGWTTRTDTNLRHRSGVSAAAADSSDDEDTMGRGPMVAVTNNRNNTWSVDKVGLASNTAKTGKTTKKSRSDLGAGKGRSNSQSTITPASPSAKVVSKPPGVVRSNTLNSISTAGGVDKGSKRLRQGSITRTRASGSNVGAPSIASVLDQSKPPAPKLMEVPKAPKSQVTPQMFTVTAPPPSSQSLLQSPPPLSTSASAPLGFGDSGNKRASTMTTKSMTSTTSSNATTMPRSATTNLDTLGLGAPVGGASVGQNREARESTDSLPPRGQTPLPPSKTLSPPAKSAMRASSPVPHMQALPPPAPPAFMVKAPGPVVLDKPVEPEVKPVPAPVKEEEPVTRYVTPATTVSDAATFTDGESVYESAIEDDDDAHGSDDEANGHALPLRRGPPSEAGTEDSDDTAILSRYKVVENTEGLAGKIKGESKVPIEDFHTYEETKPEPAAAPQPAPGSTLQVPGQSAAKDDFVPGAPVSMTESTIERRKSVRMNIPDSPSSPTTRRAPTDANGWSTSRVGRVMESSDEDESAAYVKARKGLAKYASLGSGNGSPGKTPKKKKSASKMKSKA</sequence>
<reference evidence="1" key="1">
    <citation type="submission" date="2023-04" db="EMBL/GenBank/DDBJ databases">
        <title>Draft Genome sequencing of Naganishia species isolated from polar environments using Oxford Nanopore Technology.</title>
        <authorList>
            <person name="Leo P."/>
            <person name="Venkateswaran K."/>
        </authorList>
    </citation>
    <scope>NUCLEOTIDE SEQUENCE</scope>
    <source>
        <strain evidence="1">MNA-CCFEE 5262</strain>
    </source>
</reference>
<dbReference type="EMBL" id="JASBWS010000007">
    <property type="protein sequence ID" value="KAJ9114849.1"/>
    <property type="molecule type" value="Genomic_DNA"/>
</dbReference>
<proteinExistence type="predicted"/>